<dbReference type="EMBL" id="JASCZI010181274">
    <property type="protein sequence ID" value="MED6180692.1"/>
    <property type="molecule type" value="Genomic_DNA"/>
</dbReference>
<reference evidence="3 4" key="1">
    <citation type="journal article" date="2023" name="Plants (Basel)">
        <title>Bridging the Gap: Combining Genomics and Transcriptomics Approaches to Understand Stylosanthes scabra, an Orphan Legume from the Brazilian Caatinga.</title>
        <authorList>
            <person name="Ferreira-Neto J.R.C."/>
            <person name="da Silva M.D."/>
            <person name="Binneck E."/>
            <person name="de Melo N.F."/>
            <person name="da Silva R.H."/>
            <person name="de Melo A.L.T.M."/>
            <person name="Pandolfi V."/>
            <person name="Bustamante F.O."/>
            <person name="Brasileiro-Vidal A.C."/>
            <person name="Benko-Iseppon A.M."/>
        </authorList>
    </citation>
    <scope>NUCLEOTIDE SEQUENCE [LARGE SCALE GENOMIC DNA]</scope>
    <source>
        <tissue evidence="3">Leaves</tissue>
    </source>
</reference>
<dbReference type="PANTHER" id="PTHR11220:SF36">
    <property type="entry name" value="SOUL HEME-BINDING PROTEIN"/>
    <property type="match status" value="1"/>
</dbReference>
<dbReference type="Pfam" id="PF04832">
    <property type="entry name" value="SOUL"/>
    <property type="match status" value="1"/>
</dbReference>
<keyword evidence="2" id="KW-0812">Transmembrane</keyword>
<proteinExistence type="inferred from homology"/>
<keyword evidence="4" id="KW-1185">Reference proteome</keyword>
<accession>A0ABU6W4R7</accession>
<sequence>MTQNPTYYYCLSWFFGYKKPGCKSLLSKLKSDKGDIEVKKYLMEKKFIMCLSIVMCCLVVTVVHAIETPKYTVIRSESDFQIRLYSESTWMSAPVLPATSFDNSTKTGFHRLYEYIHGDNLSSSKLAFTAPVLTSMPSSGDGYVVRMYVSDRFQGKPPPPNPELKLQIEKWKPQCMAVRTFSGFAADDNIYKEIEALINSVNRRGEDGRSSGTIQDKGSYTIAEYNGSSHKTGRVNEVWIRVSGLVSEGCPPSQ</sequence>
<dbReference type="SUPFAM" id="SSF55136">
    <property type="entry name" value="Probable bacterial effector-binding domain"/>
    <property type="match status" value="1"/>
</dbReference>
<feature type="transmembrane region" description="Helical" evidence="2">
    <location>
        <begin position="47"/>
        <end position="66"/>
    </location>
</feature>
<evidence type="ECO:0008006" key="5">
    <source>
        <dbReference type="Google" id="ProtNLM"/>
    </source>
</evidence>
<organism evidence="3 4">
    <name type="scientific">Stylosanthes scabra</name>
    <dbReference type="NCBI Taxonomy" id="79078"/>
    <lineage>
        <taxon>Eukaryota</taxon>
        <taxon>Viridiplantae</taxon>
        <taxon>Streptophyta</taxon>
        <taxon>Embryophyta</taxon>
        <taxon>Tracheophyta</taxon>
        <taxon>Spermatophyta</taxon>
        <taxon>Magnoliopsida</taxon>
        <taxon>eudicotyledons</taxon>
        <taxon>Gunneridae</taxon>
        <taxon>Pentapetalae</taxon>
        <taxon>rosids</taxon>
        <taxon>fabids</taxon>
        <taxon>Fabales</taxon>
        <taxon>Fabaceae</taxon>
        <taxon>Papilionoideae</taxon>
        <taxon>50 kb inversion clade</taxon>
        <taxon>dalbergioids sensu lato</taxon>
        <taxon>Dalbergieae</taxon>
        <taxon>Pterocarpus clade</taxon>
        <taxon>Stylosanthes</taxon>
    </lineage>
</organism>
<gene>
    <name evidence="3" type="ORF">PIB30_012568</name>
</gene>
<evidence type="ECO:0000313" key="4">
    <source>
        <dbReference type="Proteomes" id="UP001341840"/>
    </source>
</evidence>
<dbReference type="Proteomes" id="UP001341840">
    <property type="component" value="Unassembled WGS sequence"/>
</dbReference>
<dbReference type="InterPro" id="IPR006917">
    <property type="entry name" value="SOUL_heme-bd"/>
</dbReference>
<protein>
    <recommendedName>
        <fullName evidence="5">SOUL heme-binding protein</fullName>
    </recommendedName>
</protein>
<evidence type="ECO:0000313" key="3">
    <source>
        <dbReference type="EMBL" id="MED6180692.1"/>
    </source>
</evidence>
<comment type="similarity">
    <text evidence="1">Belongs to the HEBP family.</text>
</comment>
<keyword evidence="2" id="KW-1133">Transmembrane helix</keyword>
<comment type="caution">
    <text evidence="3">The sequence shown here is derived from an EMBL/GenBank/DDBJ whole genome shotgun (WGS) entry which is preliminary data.</text>
</comment>
<evidence type="ECO:0000256" key="2">
    <source>
        <dbReference type="SAM" id="Phobius"/>
    </source>
</evidence>
<dbReference type="InterPro" id="IPR011256">
    <property type="entry name" value="Reg_factor_effector_dom_sf"/>
</dbReference>
<dbReference type="PANTHER" id="PTHR11220">
    <property type="entry name" value="HEME-BINDING PROTEIN-RELATED"/>
    <property type="match status" value="1"/>
</dbReference>
<keyword evidence="2" id="KW-0472">Membrane</keyword>
<name>A0ABU6W4R7_9FABA</name>
<evidence type="ECO:0000256" key="1">
    <source>
        <dbReference type="ARBA" id="ARBA00009817"/>
    </source>
</evidence>
<dbReference type="Gene3D" id="3.20.80.10">
    <property type="entry name" value="Regulatory factor, effector binding domain"/>
    <property type="match status" value="1"/>
</dbReference>